<dbReference type="Gene3D" id="1.10.10.10">
    <property type="entry name" value="Winged helix-like DNA-binding domain superfamily/Winged helix DNA-binding domain"/>
    <property type="match status" value="1"/>
</dbReference>
<dbReference type="InParanoid" id="A0A200R7W2"/>
<dbReference type="InterPro" id="IPR002182">
    <property type="entry name" value="NB-ARC"/>
</dbReference>
<dbReference type="PANTHER" id="PTHR23155:SF1152">
    <property type="entry name" value="AAA+ ATPASE DOMAIN-CONTAINING PROTEIN"/>
    <property type="match status" value="1"/>
</dbReference>
<dbReference type="Gene3D" id="3.40.50.300">
    <property type="entry name" value="P-loop containing nucleotide triphosphate hydrolases"/>
    <property type="match status" value="1"/>
</dbReference>
<dbReference type="Gene3D" id="1.20.5.4130">
    <property type="match status" value="1"/>
</dbReference>
<dbReference type="Gene3D" id="3.80.10.10">
    <property type="entry name" value="Ribonuclease Inhibitor"/>
    <property type="match status" value="1"/>
</dbReference>
<dbReference type="InterPro" id="IPR036388">
    <property type="entry name" value="WH-like_DNA-bd_sf"/>
</dbReference>
<feature type="domain" description="NB-ARC" evidence="8">
    <location>
        <begin position="173"/>
        <end position="350"/>
    </location>
</feature>
<evidence type="ECO:0000256" key="2">
    <source>
        <dbReference type="ARBA" id="ARBA00004496"/>
    </source>
</evidence>
<dbReference type="InterPro" id="IPR042197">
    <property type="entry name" value="Apaf_helical"/>
</dbReference>
<dbReference type="SUPFAM" id="SSF52058">
    <property type="entry name" value="L domain-like"/>
    <property type="match status" value="1"/>
</dbReference>
<dbReference type="FunFam" id="3.40.50.300:FF:001091">
    <property type="entry name" value="Probable disease resistance protein At1g61300"/>
    <property type="match status" value="1"/>
</dbReference>
<proteinExistence type="predicted"/>
<dbReference type="GO" id="GO:0009626">
    <property type="term" value="P:plant-type hypersensitive response"/>
    <property type="evidence" value="ECO:0007669"/>
    <property type="project" value="UniProtKB-KW"/>
</dbReference>
<dbReference type="Proteomes" id="UP000195402">
    <property type="component" value="Unassembled WGS sequence"/>
</dbReference>
<comment type="subcellular location">
    <subcellularLocation>
        <location evidence="2">Cytoplasm</location>
    </subcellularLocation>
</comment>
<dbReference type="InterPro" id="IPR027417">
    <property type="entry name" value="P-loop_NTPase"/>
</dbReference>
<keyword evidence="5" id="KW-0677">Repeat</keyword>
<feature type="domain" description="Disease resistance R13L4/SHOC-2-like LRR" evidence="11">
    <location>
        <begin position="581"/>
        <end position="892"/>
    </location>
</feature>
<evidence type="ECO:0000259" key="10">
    <source>
        <dbReference type="Pfam" id="PF23559"/>
    </source>
</evidence>
<evidence type="ECO:0000259" key="9">
    <source>
        <dbReference type="Pfam" id="PF18052"/>
    </source>
</evidence>
<name>A0A200R7W2_MACCD</name>
<dbReference type="PANTHER" id="PTHR23155">
    <property type="entry name" value="DISEASE RESISTANCE PROTEIN RP"/>
    <property type="match status" value="1"/>
</dbReference>
<dbReference type="Pfam" id="PF23598">
    <property type="entry name" value="LRR_14"/>
    <property type="match status" value="1"/>
</dbReference>
<sequence>MVEAVVTFFLQKLNDLITQETNLLSGVDEQVRHLLNKLEWMRLFLKDADVKHKQDEKLKLWVRQIRDVTYHAEDVIDEFMVKISQHRHENGVGFVGSLTRCITCTHKLPILHELANRIKEINNTMEEISSNRSNYDIKSIEVGESSSSSNGVQLTRKVKRAPIVEELNVVGIEDSIREVKSLLMGGSDQHERQRIVVSIVGMGGLGKTTLAKKVYNSSDIKRHFDCFAWVYVSQEYRLKELLQGIIKCVTVLTHEQKEKMEENELEEKLREYLQQGDKKYLIVLDDIWSTQAWDGLNTAFPDQLNGSRVLLTTRNRDVALRVDPFRNIHELRLLNEVESWELFLKKIFPVQSTCKVSCPSELEELGKKIVAKCGGLPLAIVVLGGLLSRKDKTQSSWCKVQDSISWQLSNEEGPNSCWEILALSYYDLPYYLKSCFLYFGLFPEDHEIRAKKLIHYWVAEGFVQRRGEETMEDIAEDYLEELIQRSLIQVVRRKSDGRIETCRIHDQLHYLSISEAKENRFLEVYGRKSFQFTYPATNVRRLTIHGSLPEKELISRNWYTLHLHSVLCFTQSLKEEQIWSSFFVGFKLLRVLELEGIDCISTLPKEIGQLIHLKYLGLRRTGLNRIPHSIGRLVNLQSLDLRTTSLKSIPIVIWSLTQLRHLYVHGFPCLLIRDKYLNRHTLGVDNLTNLQTLRMTSGNWIEGGGLGKLKVLKKLVIIGSLIPYKKEMSDSIAKLDGLRSLELWDCEEVPKLLHFLNHKFLYKLLLDGRLEKLPSRTEFFPPNLNKLTLWKSQLELDPMEILEKLPNLRILNLLGDSYVGKKIVCSEEGFVRLQVLEIWGLEGLEELIVKEGALICLRRLVIGGCEHLKMLPDGLKKLSTVQELQLSIMSDEFMNRVEENVGGDWEKIKHIPSVIRGSSF</sequence>
<dbReference type="Pfam" id="PF00931">
    <property type="entry name" value="NB-ARC"/>
    <property type="match status" value="1"/>
</dbReference>
<evidence type="ECO:0000256" key="6">
    <source>
        <dbReference type="ARBA" id="ARBA00022741"/>
    </source>
</evidence>
<evidence type="ECO:0000256" key="5">
    <source>
        <dbReference type="ARBA" id="ARBA00022737"/>
    </source>
</evidence>
<dbReference type="InterPro" id="IPR032675">
    <property type="entry name" value="LRR_dom_sf"/>
</dbReference>
<keyword evidence="4" id="KW-0381">Hypersensitive response</keyword>
<dbReference type="Gene3D" id="1.10.8.430">
    <property type="entry name" value="Helical domain of apoptotic protease-activating factors"/>
    <property type="match status" value="1"/>
</dbReference>
<dbReference type="InterPro" id="IPR058922">
    <property type="entry name" value="WHD_DRP"/>
</dbReference>
<dbReference type="Pfam" id="PF23559">
    <property type="entry name" value="WHD_DRP"/>
    <property type="match status" value="1"/>
</dbReference>
<evidence type="ECO:0000256" key="4">
    <source>
        <dbReference type="ARBA" id="ARBA00022667"/>
    </source>
</evidence>
<dbReference type="InterPro" id="IPR055414">
    <property type="entry name" value="LRR_R13L4/SHOC2-like"/>
</dbReference>
<dbReference type="PRINTS" id="PR00364">
    <property type="entry name" value="DISEASERSIST"/>
</dbReference>
<accession>A0A200R7W2</accession>
<dbReference type="AlphaFoldDB" id="A0A200R7W2"/>
<feature type="domain" description="Disease resistance N-terminal" evidence="9">
    <location>
        <begin position="5"/>
        <end position="90"/>
    </location>
</feature>
<dbReference type="GO" id="GO:0043531">
    <property type="term" value="F:ADP binding"/>
    <property type="evidence" value="ECO:0007669"/>
    <property type="project" value="InterPro"/>
</dbReference>
<evidence type="ECO:0000259" key="8">
    <source>
        <dbReference type="Pfam" id="PF00931"/>
    </source>
</evidence>
<dbReference type="InterPro" id="IPR038005">
    <property type="entry name" value="RX-like_CC"/>
</dbReference>
<evidence type="ECO:0000256" key="3">
    <source>
        <dbReference type="ARBA" id="ARBA00022490"/>
    </source>
</evidence>
<dbReference type="STRING" id="56857.A0A200R7W2"/>
<evidence type="ECO:0000256" key="1">
    <source>
        <dbReference type="ARBA" id="ARBA00002074"/>
    </source>
</evidence>
<organism evidence="12 13">
    <name type="scientific">Macleaya cordata</name>
    <name type="common">Five-seeded plume-poppy</name>
    <name type="synonym">Bocconia cordata</name>
    <dbReference type="NCBI Taxonomy" id="56857"/>
    <lineage>
        <taxon>Eukaryota</taxon>
        <taxon>Viridiplantae</taxon>
        <taxon>Streptophyta</taxon>
        <taxon>Embryophyta</taxon>
        <taxon>Tracheophyta</taxon>
        <taxon>Spermatophyta</taxon>
        <taxon>Magnoliopsida</taxon>
        <taxon>Ranunculales</taxon>
        <taxon>Papaveraceae</taxon>
        <taxon>Papaveroideae</taxon>
        <taxon>Macleaya</taxon>
    </lineage>
</organism>
<comment type="caution">
    <text evidence="12">The sequence shown here is derived from an EMBL/GenBank/DDBJ whole genome shotgun (WGS) entry which is preliminary data.</text>
</comment>
<dbReference type="Pfam" id="PF18052">
    <property type="entry name" value="Rx_N"/>
    <property type="match status" value="1"/>
</dbReference>
<reference evidence="12 13" key="1">
    <citation type="journal article" date="2017" name="Mol. Plant">
        <title>The Genome of Medicinal Plant Macleaya cordata Provides New Insights into Benzylisoquinoline Alkaloids Metabolism.</title>
        <authorList>
            <person name="Liu X."/>
            <person name="Liu Y."/>
            <person name="Huang P."/>
            <person name="Ma Y."/>
            <person name="Qing Z."/>
            <person name="Tang Q."/>
            <person name="Cao H."/>
            <person name="Cheng P."/>
            <person name="Zheng Y."/>
            <person name="Yuan Z."/>
            <person name="Zhou Y."/>
            <person name="Liu J."/>
            <person name="Tang Z."/>
            <person name="Zhuo Y."/>
            <person name="Zhang Y."/>
            <person name="Yu L."/>
            <person name="Huang J."/>
            <person name="Yang P."/>
            <person name="Peng Q."/>
            <person name="Zhang J."/>
            <person name="Jiang W."/>
            <person name="Zhang Z."/>
            <person name="Lin K."/>
            <person name="Ro D.K."/>
            <person name="Chen X."/>
            <person name="Xiong X."/>
            <person name="Shang Y."/>
            <person name="Huang S."/>
            <person name="Zeng J."/>
        </authorList>
    </citation>
    <scope>NUCLEOTIDE SEQUENCE [LARGE SCALE GENOMIC DNA]</scope>
    <source>
        <strain evidence="13">cv. BLH2017</strain>
        <tissue evidence="12">Root</tissue>
    </source>
</reference>
<dbReference type="OrthoDB" id="646178at2759"/>
<evidence type="ECO:0000259" key="11">
    <source>
        <dbReference type="Pfam" id="PF23598"/>
    </source>
</evidence>
<dbReference type="FunFam" id="1.10.10.10:FF:000322">
    <property type="entry name" value="Probable disease resistance protein At1g63360"/>
    <property type="match status" value="1"/>
</dbReference>
<keyword evidence="6" id="KW-0547">Nucleotide-binding</keyword>
<dbReference type="OMA" id="LESANWH"/>
<keyword evidence="7" id="KW-0611">Plant defense</keyword>
<protein>
    <submittedName>
        <fullName evidence="12">Disease resistance protein</fullName>
    </submittedName>
</protein>
<keyword evidence="13" id="KW-1185">Reference proteome</keyword>
<dbReference type="SUPFAM" id="SSF52540">
    <property type="entry name" value="P-loop containing nucleoside triphosphate hydrolases"/>
    <property type="match status" value="1"/>
</dbReference>
<evidence type="ECO:0000313" key="12">
    <source>
        <dbReference type="EMBL" id="OVA18807.1"/>
    </source>
</evidence>
<evidence type="ECO:0000256" key="7">
    <source>
        <dbReference type="ARBA" id="ARBA00022821"/>
    </source>
</evidence>
<gene>
    <name evidence="12" type="ORF">BVC80_8719g11</name>
</gene>
<keyword evidence="3" id="KW-0963">Cytoplasm</keyword>
<dbReference type="EMBL" id="MVGT01000424">
    <property type="protein sequence ID" value="OVA18807.1"/>
    <property type="molecule type" value="Genomic_DNA"/>
</dbReference>
<comment type="function">
    <text evidence="1">Confers resistance to late blight (Phytophthora infestans) races carrying the avirulence gene Avr1. Resistance proteins guard the plant against pathogens that contain an appropriate avirulence protein via an indirect interaction with this avirulence protein. That triggers a defense system including the hypersensitive response, which restricts the pathogen growth.</text>
</comment>
<evidence type="ECO:0000313" key="13">
    <source>
        <dbReference type="Proteomes" id="UP000195402"/>
    </source>
</evidence>
<dbReference type="CDD" id="cd14798">
    <property type="entry name" value="RX-CC_like"/>
    <property type="match status" value="1"/>
</dbReference>
<dbReference type="InterPro" id="IPR044974">
    <property type="entry name" value="Disease_R_plants"/>
</dbReference>
<dbReference type="InterPro" id="IPR041118">
    <property type="entry name" value="Rx_N"/>
</dbReference>
<feature type="domain" description="Disease resistance protein winged helix" evidence="10">
    <location>
        <begin position="441"/>
        <end position="511"/>
    </location>
</feature>